<protein>
    <submittedName>
        <fullName evidence="2">Uncharacterized protein</fullName>
    </submittedName>
</protein>
<dbReference type="EMBL" id="ALPT02000043">
    <property type="protein sequence ID" value="KGA96898.1"/>
    <property type="molecule type" value="Genomic_DNA"/>
</dbReference>
<proteinExistence type="predicted"/>
<comment type="caution">
    <text evidence="2">The sequence shown here is derived from an EMBL/GenBank/DDBJ whole genome shotgun (WGS) entry which is preliminary data.</text>
</comment>
<dbReference type="RefSeq" id="WP_040323973.1">
    <property type="nucleotide sequence ID" value="NZ_ALPT02000043.1"/>
</dbReference>
<feature type="compositionally biased region" description="Low complexity" evidence="1">
    <location>
        <begin position="187"/>
        <end position="199"/>
    </location>
</feature>
<evidence type="ECO:0000313" key="2">
    <source>
        <dbReference type="EMBL" id="KGA96898.1"/>
    </source>
</evidence>
<keyword evidence="3" id="KW-1185">Reference proteome</keyword>
<evidence type="ECO:0000313" key="3">
    <source>
        <dbReference type="Proteomes" id="UP000002754"/>
    </source>
</evidence>
<sequence>MTTLNKNAHPFLSKTNVDSNHPHFIHEIEQVAFDENGFELRGYCFIEHKNVAHMQQIQFILYDELHKTEYLIPHHNEFNREDLAYLYDESNQYHYQLSGFHLHVSFNELQKQRKLKQLKVFVYLKFEETEYLEQLSNVQDTLEKIIVPDYLILKTDAQKKSSQQHDRGWKYSIYKKRKNFIKKSHQNTNTKKSINSSSNAKRDLSKKVPVQYPEAPDSPAERVGYAARGVKLTNVTMFND</sequence>
<accession>A0A094WLS5</accession>
<reference evidence="2 3" key="1">
    <citation type="journal article" date="2014" name="Genome Announc.">
        <title>Draft Genome Sequence of Bacillus alcalophilus AV1934, a Classic Alkaliphile Isolated from Human Feces in 1934.</title>
        <authorList>
            <person name="Attie O."/>
            <person name="Jayaprakash A."/>
            <person name="Shah H."/>
            <person name="Paulsen I.T."/>
            <person name="Morino M."/>
            <person name="Takahashi Y."/>
            <person name="Narumi I."/>
            <person name="Sachidanandam R."/>
            <person name="Satoh K."/>
            <person name="Ito M."/>
            <person name="Krulwich T.A."/>
        </authorList>
    </citation>
    <scope>NUCLEOTIDE SEQUENCE [LARGE SCALE GENOMIC DNA]</scope>
    <source>
        <strain evidence="2 3">AV1934</strain>
    </source>
</reference>
<organism evidence="2 3">
    <name type="scientific">Alkalihalobacillus alcalophilus ATCC 27647 = CGMCC 1.3604</name>
    <dbReference type="NCBI Taxonomy" id="1218173"/>
    <lineage>
        <taxon>Bacteria</taxon>
        <taxon>Bacillati</taxon>
        <taxon>Bacillota</taxon>
        <taxon>Bacilli</taxon>
        <taxon>Bacillales</taxon>
        <taxon>Bacillaceae</taxon>
        <taxon>Alkalihalobacillus</taxon>
    </lineage>
</organism>
<name>A0A094WLS5_ALKAL</name>
<evidence type="ECO:0000256" key="1">
    <source>
        <dbReference type="SAM" id="MobiDB-lite"/>
    </source>
</evidence>
<gene>
    <name evidence="2" type="ORF">BALCAV_0213490</name>
</gene>
<dbReference type="Proteomes" id="UP000002754">
    <property type="component" value="Unassembled WGS sequence"/>
</dbReference>
<dbReference type="AlphaFoldDB" id="A0A094WLS5"/>
<feature type="region of interest" description="Disordered" evidence="1">
    <location>
        <begin position="182"/>
        <end position="220"/>
    </location>
</feature>